<proteinExistence type="predicted"/>
<gene>
    <name evidence="1" type="ORF">KIN20_018294</name>
</gene>
<dbReference type="EMBL" id="JAHQIW010003643">
    <property type="protein sequence ID" value="KAJ1359534.1"/>
    <property type="molecule type" value="Genomic_DNA"/>
</dbReference>
<protein>
    <submittedName>
        <fullName evidence="1">Uncharacterized protein</fullName>
    </submittedName>
</protein>
<sequence>MIRLKDFAQHLRLLQTAVSAVHSITDNAIIQPQSSVWDANCLNESDVHGQIRSDEDANSANTSVIARSKKHFFCGAINSLKGMASSHLYQVKQPEVKVHVKAMITDQGKGYGNVMK</sequence>
<comment type="caution">
    <text evidence="1">The sequence shown here is derived from an EMBL/GenBank/DDBJ whole genome shotgun (WGS) entry which is preliminary data.</text>
</comment>
<dbReference type="Proteomes" id="UP001196413">
    <property type="component" value="Unassembled WGS sequence"/>
</dbReference>
<accession>A0AAD5N7B3</accession>
<evidence type="ECO:0000313" key="1">
    <source>
        <dbReference type="EMBL" id="KAJ1359534.1"/>
    </source>
</evidence>
<name>A0AAD5N7B3_PARTN</name>
<organism evidence="1 2">
    <name type="scientific">Parelaphostrongylus tenuis</name>
    <name type="common">Meningeal worm</name>
    <dbReference type="NCBI Taxonomy" id="148309"/>
    <lineage>
        <taxon>Eukaryota</taxon>
        <taxon>Metazoa</taxon>
        <taxon>Ecdysozoa</taxon>
        <taxon>Nematoda</taxon>
        <taxon>Chromadorea</taxon>
        <taxon>Rhabditida</taxon>
        <taxon>Rhabditina</taxon>
        <taxon>Rhabditomorpha</taxon>
        <taxon>Strongyloidea</taxon>
        <taxon>Metastrongylidae</taxon>
        <taxon>Parelaphostrongylus</taxon>
    </lineage>
</organism>
<dbReference type="AlphaFoldDB" id="A0AAD5N7B3"/>
<evidence type="ECO:0000313" key="2">
    <source>
        <dbReference type="Proteomes" id="UP001196413"/>
    </source>
</evidence>
<keyword evidence="2" id="KW-1185">Reference proteome</keyword>
<reference evidence="1" key="1">
    <citation type="submission" date="2021-06" db="EMBL/GenBank/DDBJ databases">
        <title>Parelaphostrongylus tenuis whole genome reference sequence.</title>
        <authorList>
            <person name="Garwood T.J."/>
            <person name="Larsen P.A."/>
            <person name="Fountain-Jones N.M."/>
            <person name="Garbe J.R."/>
            <person name="Macchietto M.G."/>
            <person name="Kania S.A."/>
            <person name="Gerhold R.W."/>
            <person name="Richards J.E."/>
            <person name="Wolf T.M."/>
        </authorList>
    </citation>
    <scope>NUCLEOTIDE SEQUENCE</scope>
    <source>
        <strain evidence="1">MNPRO001-30</strain>
        <tissue evidence="1">Meninges</tissue>
    </source>
</reference>